<dbReference type="RefSeq" id="WP_105053578.1">
    <property type="nucleotide sequence ID" value="NZ_BMYG01000009.1"/>
</dbReference>
<protein>
    <recommendedName>
        <fullName evidence="3">DUF3053 domain-containing protein</fullName>
    </recommendedName>
</protein>
<evidence type="ECO:0000313" key="1">
    <source>
        <dbReference type="EMBL" id="PQJ55055.1"/>
    </source>
</evidence>
<organism evidence="1 2">
    <name type="scientific">Psychrosphaera saromensis</name>
    <dbReference type="NCBI Taxonomy" id="716813"/>
    <lineage>
        <taxon>Bacteria</taxon>
        <taxon>Pseudomonadati</taxon>
        <taxon>Pseudomonadota</taxon>
        <taxon>Gammaproteobacteria</taxon>
        <taxon>Alteromonadales</taxon>
        <taxon>Pseudoalteromonadaceae</taxon>
        <taxon>Psychrosphaera</taxon>
    </lineage>
</organism>
<dbReference type="OrthoDB" id="6313717at2"/>
<keyword evidence="2" id="KW-1185">Reference proteome</keyword>
<comment type="caution">
    <text evidence="1">The sequence shown here is derived from an EMBL/GenBank/DDBJ whole genome shotgun (WGS) entry which is preliminary data.</text>
</comment>
<accession>A0A2S7UZC2</accession>
<dbReference type="Proteomes" id="UP000239007">
    <property type="component" value="Unassembled WGS sequence"/>
</dbReference>
<dbReference type="EMBL" id="MSCH01000003">
    <property type="protein sequence ID" value="PQJ55055.1"/>
    <property type="molecule type" value="Genomic_DNA"/>
</dbReference>
<sequence length="234" mass="26221">MKVIQTIALLATTLLVGCAISVKDGDDIQFHNHKIVSEFVAKSLPREQRLQRITSDIQKVGFKRIRVSGVFDTFSDSALSIFKHQNSIMTEHKTMLDNHRDVLSFLMANKGKDKAQLAQAIADFDKSARNEQEKIGPKIKEYERASQKISDENTKLTALITAQTLKLAHIIYSQGDDLLGVQGIQMLFNASKVNEAYNLAEIRLHLAKVANEFINDEKAIIDIAKQLQSLQDAD</sequence>
<evidence type="ECO:0000313" key="2">
    <source>
        <dbReference type="Proteomes" id="UP000239007"/>
    </source>
</evidence>
<evidence type="ECO:0008006" key="3">
    <source>
        <dbReference type="Google" id="ProtNLM"/>
    </source>
</evidence>
<dbReference type="PROSITE" id="PS51257">
    <property type="entry name" value="PROKAR_LIPOPROTEIN"/>
    <property type="match status" value="1"/>
</dbReference>
<name>A0A2S7UZC2_9GAMM</name>
<dbReference type="AlphaFoldDB" id="A0A2S7UZC2"/>
<gene>
    <name evidence="1" type="ORF">BTO11_16275</name>
</gene>
<reference evidence="1 2" key="1">
    <citation type="submission" date="2016-12" db="EMBL/GenBank/DDBJ databases">
        <title>Diversity of luminous bacteria.</title>
        <authorList>
            <person name="Yoshizawa S."/>
            <person name="Kogure K."/>
        </authorList>
    </citation>
    <scope>NUCLEOTIDE SEQUENCE [LARGE SCALE GENOMIC DNA]</scope>
    <source>
        <strain evidence="1 2">SA4-48</strain>
    </source>
</reference>
<proteinExistence type="predicted"/>